<accession>A0A3L6ZYQ1</accession>
<dbReference type="RefSeq" id="WP_121649806.1">
    <property type="nucleotide sequence ID" value="NZ_RCUX01000018.1"/>
</dbReference>
<evidence type="ECO:0008006" key="4">
    <source>
        <dbReference type="Google" id="ProtNLM"/>
    </source>
</evidence>
<dbReference type="AlphaFoldDB" id="A0A3L6ZYQ1"/>
<sequence>MTTLDLAALFPGPGAHLPELLTTDHLPLAELHSARLHGELFALEDGFIPADIPETSRLRARALAHSLPPLRDRDALCAVGDTARWIHDMDEPRPARHTLRGIFPHRVWQWSSARIEVLPGSVPEHARVRIGGMWTERHHRPTAHPPAPSADTQVGHG</sequence>
<dbReference type="EMBL" id="RCUX01000018">
    <property type="protein sequence ID" value="RLP72282.1"/>
    <property type="molecule type" value="Genomic_DNA"/>
</dbReference>
<dbReference type="OrthoDB" id="4802815at2"/>
<reference evidence="2 3" key="1">
    <citation type="submission" date="2018-10" db="EMBL/GenBank/DDBJ databases">
        <authorList>
            <person name="Li J."/>
        </authorList>
    </citation>
    <scope>NUCLEOTIDE SEQUENCE [LARGE SCALE GENOMIC DNA]</scope>
    <source>
        <strain evidence="2 3">IF 016277</strain>
    </source>
</reference>
<keyword evidence="3" id="KW-1185">Reference proteome</keyword>
<comment type="caution">
    <text evidence="2">The sequence shown here is derived from an EMBL/GenBank/DDBJ whole genome shotgun (WGS) entry which is preliminary data.</text>
</comment>
<evidence type="ECO:0000256" key="1">
    <source>
        <dbReference type="SAM" id="MobiDB-lite"/>
    </source>
</evidence>
<organism evidence="2 3">
    <name type="scientific">Mycetocola tolaasinivorans</name>
    <dbReference type="NCBI Taxonomy" id="76635"/>
    <lineage>
        <taxon>Bacteria</taxon>
        <taxon>Bacillati</taxon>
        <taxon>Actinomycetota</taxon>
        <taxon>Actinomycetes</taxon>
        <taxon>Micrococcales</taxon>
        <taxon>Microbacteriaceae</taxon>
        <taxon>Mycetocola</taxon>
    </lineage>
</organism>
<evidence type="ECO:0000313" key="3">
    <source>
        <dbReference type="Proteomes" id="UP000272503"/>
    </source>
</evidence>
<proteinExistence type="predicted"/>
<dbReference type="Proteomes" id="UP000272503">
    <property type="component" value="Unassembled WGS sequence"/>
</dbReference>
<gene>
    <name evidence="2" type="ORF">D9V32_15385</name>
</gene>
<protein>
    <recommendedName>
        <fullName evidence="4">AbiEi antitoxin C-terminal domain-containing protein</fullName>
    </recommendedName>
</protein>
<evidence type="ECO:0000313" key="2">
    <source>
        <dbReference type="EMBL" id="RLP72282.1"/>
    </source>
</evidence>
<feature type="region of interest" description="Disordered" evidence="1">
    <location>
        <begin position="137"/>
        <end position="157"/>
    </location>
</feature>
<name>A0A3L6ZYQ1_9MICO</name>